<evidence type="ECO:0000256" key="1">
    <source>
        <dbReference type="SAM" id="SignalP"/>
    </source>
</evidence>
<organism evidence="2 3">
    <name type="scientific">Polaribacter pectinis</name>
    <dbReference type="NCBI Taxonomy" id="2738844"/>
    <lineage>
        <taxon>Bacteria</taxon>
        <taxon>Pseudomonadati</taxon>
        <taxon>Bacteroidota</taxon>
        <taxon>Flavobacteriia</taxon>
        <taxon>Flavobacteriales</taxon>
        <taxon>Flavobacteriaceae</taxon>
    </lineage>
</organism>
<gene>
    <name evidence="2" type="ORF">H9W90_02830</name>
</gene>
<name>A0A7G9LBR9_9FLAO</name>
<feature type="chain" id="PRO_5028960336" evidence="1">
    <location>
        <begin position="19"/>
        <end position="230"/>
    </location>
</feature>
<dbReference type="KEGG" id="ppec:H9W90_02830"/>
<dbReference type="Pfam" id="PF13557">
    <property type="entry name" value="Phenol_MetA_deg"/>
    <property type="match status" value="1"/>
</dbReference>
<dbReference type="InterPro" id="IPR025737">
    <property type="entry name" value="FApF"/>
</dbReference>
<dbReference type="Proteomes" id="UP000515808">
    <property type="component" value="Chromosome"/>
</dbReference>
<reference evidence="2 3" key="1">
    <citation type="submission" date="2020-08" db="EMBL/GenBank/DDBJ databases">
        <title>Polaribacter sp. L12M9 isolated from gut of the Korean scallop.</title>
        <authorList>
            <person name="Jeong Y.S."/>
        </authorList>
    </citation>
    <scope>NUCLEOTIDE SEQUENCE [LARGE SCALE GENOMIC DNA]</scope>
    <source>
        <strain evidence="2 3">L12M9</strain>
    </source>
</reference>
<dbReference type="RefSeq" id="WP_187482959.1">
    <property type="nucleotide sequence ID" value="NZ_CP060695.1"/>
</dbReference>
<accession>A0A7G9LBR9</accession>
<evidence type="ECO:0000313" key="2">
    <source>
        <dbReference type="EMBL" id="QNM86068.1"/>
    </source>
</evidence>
<proteinExistence type="predicted"/>
<evidence type="ECO:0000313" key="3">
    <source>
        <dbReference type="Proteomes" id="UP000515808"/>
    </source>
</evidence>
<keyword evidence="1" id="KW-0732">Signal</keyword>
<dbReference type="AlphaFoldDB" id="A0A7G9LBR9"/>
<keyword evidence="3" id="KW-1185">Reference proteome</keyword>
<dbReference type="EMBL" id="CP060695">
    <property type="protein sequence ID" value="QNM86068.1"/>
    <property type="molecule type" value="Genomic_DNA"/>
</dbReference>
<sequence length="230" mass="25479">MKKLLLGIFILSSAFANAQFTETLSSDRPGQALSSSVVGKKVFQIQAGIDYFESSSDFYPSSFFRYGLSERFELNSGIILSGNEFASDLESLTLGARYVLNSNPEANLKSSLQFSYDVGATNKSSQITYILGSSFSENLSYTINLGLNFNEDFALNNGIYIFNLSYVLNEKVGVFLEPFGTFLKGDFQFNLDSGVYYLVNNNFQLDFLIGESNGFFTGAGITWRIPSKNN</sequence>
<protein>
    <submittedName>
        <fullName evidence="2">Transporter</fullName>
    </submittedName>
</protein>
<feature type="signal peptide" evidence="1">
    <location>
        <begin position="1"/>
        <end position="18"/>
    </location>
</feature>